<dbReference type="AlphaFoldDB" id="A0AAW8B4V5"/>
<dbReference type="RefSeq" id="WP_305171139.1">
    <property type="nucleotide sequence ID" value="NZ_JAUUUU010000007.1"/>
</dbReference>
<dbReference type="EC" id="3.-.-.-" evidence="4"/>
<dbReference type="SMART" id="SM01027">
    <property type="entry name" value="Beta-Casp"/>
    <property type="match status" value="1"/>
</dbReference>
<comment type="caution">
    <text evidence="4">The sequence shown here is derived from an EMBL/GenBank/DDBJ whole genome shotgun (WGS) entry which is preliminary data.</text>
</comment>
<dbReference type="InterPro" id="IPR036866">
    <property type="entry name" value="RibonucZ/Hydroxyglut_hydro"/>
</dbReference>
<organism evidence="4 5">
    <name type="scientific">Porticoccus litoralis</name>
    <dbReference type="NCBI Taxonomy" id="434086"/>
    <lineage>
        <taxon>Bacteria</taxon>
        <taxon>Pseudomonadati</taxon>
        <taxon>Pseudomonadota</taxon>
        <taxon>Gammaproteobacteria</taxon>
        <taxon>Cellvibrionales</taxon>
        <taxon>Porticoccaceae</taxon>
        <taxon>Porticoccus</taxon>
    </lineage>
</organism>
<gene>
    <name evidence="4" type="ORF">Q8A57_10890</name>
</gene>
<dbReference type="Pfam" id="PF10996">
    <property type="entry name" value="Beta-Casp"/>
    <property type="match status" value="1"/>
</dbReference>
<keyword evidence="1 4" id="KW-0378">Hydrolase</keyword>
<dbReference type="Proteomes" id="UP001178354">
    <property type="component" value="Unassembled WGS sequence"/>
</dbReference>
<dbReference type="InterPro" id="IPR022712">
    <property type="entry name" value="Beta_Casp"/>
</dbReference>
<dbReference type="PANTHER" id="PTHR11203:SF37">
    <property type="entry name" value="INTEGRATOR COMPLEX SUBUNIT 11"/>
    <property type="match status" value="1"/>
</dbReference>
<protein>
    <submittedName>
        <fullName evidence="4">MBL fold metallo-hydrolase</fullName>
        <ecNumber evidence="4">3.-.-.-</ecNumber>
    </submittedName>
</protein>
<sequence>MASQVSLAFFGAAGTVTGSRYLLDVEEQRVLIDCGLFQGYKHLRERNWKPFPVDPATIEAVFLTHAHLDHSGYLPRLVKDGFDGPVYCTRATRDLCRILLLDSAKLQEEEAEFRNRHNYSKHKPALPLYTQHDARKALEHFEVVDFSMPESPHPGITMGQIEVGFYPNGHILGSSYLDVKAAGKHILFSGDLGRGNDLVMRAPELPLYCDYLVVESTYGNRLHDNRDVWEAVAEIVNDTLSGGGSLLIPSFAVGRAQAMLYLITELRRRGKIPYVPIFLDSPMAISVTELMQRHHRYHRLNKASCQQLSRDVTFTRDVQDSIAINNVNVPAIILSASGMATGGRVLHHLQRMVGDHRNTVMFAGYQAPGTRGARLVEGEKRIKIFNRYFDVKARIESLDFLSAHADRLELLRWVQQLPAAPKHCFVTHGEESASDQFRISLSEELGWRASVPDMGDRVEL</sequence>
<accession>A0AAW8B4V5</accession>
<dbReference type="SMART" id="SM00849">
    <property type="entry name" value="Lactamase_B"/>
    <property type="match status" value="1"/>
</dbReference>
<evidence type="ECO:0000259" key="2">
    <source>
        <dbReference type="SMART" id="SM00849"/>
    </source>
</evidence>
<reference evidence="4" key="1">
    <citation type="journal article" date="2010" name="Int. J. Syst. Evol. Microbiol.">
        <title>Porticoccus litoralis gen. nov., sp. nov., a gammaproteobacterium isolated from the Yellow Sea.</title>
        <authorList>
            <person name="Oh H.M."/>
            <person name="Kim H."/>
            <person name="Kim K.M."/>
            <person name="Min G.S."/>
            <person name="Cho J.C."/>
        </authorList>
    </citation>
    <scope>NUCLEOTIDE SEQUENCE</scope>
    <source>
        <strain evidence="4">DSM 25064</strain>
    </source>
</reference>
<dbReference type="Pfam" id="PF00753">
    <property type="entry name" value="Lactamase_B"/>
    <property type="match status" value="1"/>
</dbReference>
<dbReference type="EMBL" id="JAUUUU010000007">
    <property type="protein sequence ID" value="MDP1521475.1"/>
    <property type="molecule type" value="Genomic_DNA"/>
</dbReference>
<name>A0AAW8B4V5_9GAMM</name>
<dbReference type="GO" id="GO:0004521">
    <property type="term" value="F:RNA endonuclease activity"/>
    <property type="evidence" value="ECO:0007669"/>
    <property type="project" value="TreeGrafter"/>
</dbReference>
<dbReference type="Pfam" id="PF07521">
    <property type="entry name" value="RMMBL"/>
    <property type="match status" value="1"/>
</dbReference>
<feature type="domain" description="Beta-Casp" evidence="3">
    <location>
        <begin position="256"/>
        <end position="375"/>
    </location>
</feature>
<dbReference type="SUPFAM" id="SSF56281">
    <property type="entry name" value="Metallo-hydrolase/oxidoreductase"/>
    <property type="match status" value="1"/>
</dbReference>
<proteinExistence type="predicted"/>
<dbReference type="InterPro" id="IPR011108">
    <property type="entry name" value="RMMBL"/>
</dbReference>
<dbReference type="InterPro" id="IPR050698">
    <property type="entry name" value="MBL"/>
</dbReference>
<evidence type="ECO:0000313" key="4">
    <source>
        <dbReference type="EMBL" id="MDP1521475.1"/>
    </source>
</evidence>
<feature type="domain" description="Metallo-beta-lactamase" evidence="2">
    <location>
        <begin position="17"/>
        <end position="244"/>
    </location>
</feature>
<evidence type="ECO:0000256" key="1">
    <source>
        <dbReference type="ARBA" id="ARBA00022801"/>
    </source>
</evidence>
<dbReference type="Gene3D" id="3.60.15.10">
    <property type="entry name" value="Ribonuclease Z/Hydroxyacylglutathione hydrolase-like"/>
    <property type="match status" value="1"/>
</dbReference>
<dbReference type="GO" id="GO:0016787">
    <property type="term" value="F:hydrolase activity"/>
    <property type="evidence" value="ECO:0007669"/>
    <property type="project" value="UniProtKB-KW"/>
</dbReference>
<dbReference type="PANTHER" id="PTHR11203">
    <property type="entry name" value="CLEAVAGE AND POLYADENYLATION SPECIFICITY FACTOR FAMILY MEMBER"/>
    <property type="match status" value="1"/>
</dbReference>
<dbReference type="CDD" id="cd16295">
    <property type="entry name" value="TTHA0252-CPSF-like_MBL-fold"/>
    <property type="match status" value="1"/>
</dbReference>
<reference evidence="4" key="2">
    <citation type="submission" date="2023-08" db="EMBL/GenBank/DDBJ databases">
        <authorList>
            <person name="Luo J."/>
        </authorList>
    </citation>
    <scope>NUCLEOTIDE SEQUENCE</scope>
    <source>
        <strain evidence="4">DSM 25064</strain>
    </source>
</reference>
<evidence type="ECO:0000259" key="3">
    <source>
        <dbReference type="SMART" id="SM01027"/>
    </source>
</evidence>
<dbReference type="Gene3D" id="3.40.50.10890">
    <property type="match status" value="1"/>
</dbReference>
<dbReference type="InterPro" id="IPR001279">
    <property type="entry name" value="Metallo-B-lactamas"/>
</dbReference>
<keyword evidence="5" id="KW-1185">Reference proteome</keyword>
<evidence type="ECO:0000313" key="5">
    <source>
        <dbReference type="Proteomes" id="UP001178354"/>
    </source>
</evidence>